<evidence type="ECO:0000313" key="3">
    <source>
        <dbReference type="Proteomes" id="UP000460949"/>
    </source>
</evidence>
<dbReference type="RefSeq" id="WP_160837330.1">
    <property type="nucleotide sequence ID" value="NZ_WMET01000002.1"/>
</dbReference>
<dbReference type="EMBL" id="WMET01000002">
    <property type="protein sequence ID" value="MYL20545.1"/>
    <property type="molecule type" value="Genomic_DNA"/>
</dbReference>
<evidence type="ECO:0000256" key="1">
    <source>
        <dbReference type="SAM" id="Phobius"/>
    </source>
</evidence>
<protein>
    <submittedName>
        <fullName evidence="2">Uncharacterized protein</fullName>
    </submittedName>
</protein>
<feature type="transmembrane region" description="Helical" evidence="1">
    <location>
        <begin position="119"/>
        <end position="136"/>
    </location>
</feature>
<comment type="caution">
    <text evidence="2">The sequence shown here is derived from an EMBL/GenBank/DDBJ whole genome shotgun (WGS) entry which is preliminary data.</text>
</comment>
<feature type="transmembrane region" description="Helical" evidence="1">
    <location>
        <begin position="77"/>
        <end position="98"/>
    </location>
</feature>
<feature type="transmembrane region" description="Helical" evidence="1">
    <location>
        <begin position="7"/>
        <end position="24"/>
    </location>
</feature>
<proteinExistence type="predicted"/>
<keyword evidence="1" id="KW-1133">Transmembrane helix</keyword>
<name>A0A845DVM4_9BACI</name>
<accession>A0A845DVM4</accession>
<reference evidence="2 3" key="1">
    <citation type="submission" date="2019-11" db="EMBL/GenBank/DDBJ databases">
        <title>Genome sequences of 17 halophilic strains isolated from different environments.</title>
        <authorList>
            <person name="Furrow R.E."/>
        </authorList>
    </citation>
    <scope>NUCLEOTIDE SEQUENCE [LARGE SCALE GENOMIC DNA]</scope>
    <source>
        <strain evidence="2 3">22511_23_Filter</strain>
    </source>
</reference>
<keyword evidence="1" id="KW-0472">Membrane</keyword>
<gene>
    <name evidence="2" type="ORF">GLW04_11630</name>
</gene>
<organism evidence="2 3">
    <name type="scientific">Halobacillus litoralis</name>
    <dbReference type="NCBI Taxonomy" id="45668"/>
    <lineage>
        <taxon>Bacteria</taxon>
        <taxon>Bacillati</taxon>
        <taxon>Bacillota</taxon>
        <taxon>Bacilli</taxon>
        <taxon>Bacillales</taxon>
        <taxon>Bacillaceae</taxon>
        <taxon>Halobacillus</taxon>
    </lineage>
</organism>
<sequence length="151" mass="17372">MKRLIPWLVPPMLVLMIYGIQFTLEYSSYHVPFGVGMEGETVEKYNWRGKVVETAPLPAENVSHNGTLFVEKELKKMFGLLISIIAAFPFILLTEVIYKRLGIESTGMLSKRWGNIVKWGSITFLFILLVFILFMFRESVEEGRSFFDALP</sequence>
<keyword evidence="1" id="KW-0812">Transmembrane</keyword>
<evidence type="ECO:0000313" key="2">
    <source>
        <dbReference type="EMBL" id="MYL20545.1"/>
    </source>
</evidence>
<dbReference type="Proteomes" id="UP000460949">
    <property type="component" value="Unassembled WGS sequence"/>
</dbReference>
<dbReference type="AlphaFoldDB" id="A0A845DVM4"/>